<dbReference type="EMBL" id="JBHOMY010000026">
    <property type="protein sequence ID" value="MFC1457083.1"/>
    <property type="molecule type" value="Genomic_DNA"/>
</dbReference>
<evidence type="ECO:0008006" key="3">
    <source>
        <dbReference type="Google" id="ProtNLM"/>
    </source>
</evidence>
<dbReference type="RefSeq" id="WP_377029613.1">
    <property type="nucleotide sequence ID" value="NZ_JBHOMY010000026.1"/>
</dbReference>
<sequence length="167" mass="18860">MMQQLRPIELNLVDELFETSPGYVLDFTNSTYAQFFRREVGVDIYDDAYAIFGGSKGKRLRAFLSVGQPRAIARALTALWEYREIERLGRAQAETVVNAGKRLSAIVERLGGMPLSPFESTIEVGSEQELFPLTRLDRTERQSFRSGFRTAPFNVKQDATHANPVPN</sequence>
<dbReference type="Proteomes" id="UP001593940">
    <property type="component" value="Unassembled WGS sequence"/>
</dbReference>
<protein>
    <recommendedName>
        <fullName evidence="3">DUF3644 domain-containing protein</fullName>
    </recommendedName>
</protein>
<evidence type="ECO:0000313" key="2">
    <source>
        <dbReference type="Proteomes" id="UP001593940"/>
    </source>
</evidence>
<comment type="caution">
    <text evidence="1">The sequence shown here is derived from an EMBL/GenBank/DDBJ whole genome shotgun (WGS) entry which is preliminary data.</text>
</comment>
<evidence type="ECO:0000313" key="1">
    <source>
        <dbReference type="EMBL" id="MFC1457083.1"/>
    </source>
</evidence>
<proteinExistence type="predicted"/>
<keyword evidence="2" id="KW-1185">Reference proteome</keyword>
<reference evidence="1 2" key="1">
    <citation type="submission" date="2024-09" db="EMBL/GenBank/DDBJ databases">
        <title>Nodulacao em especies de Leguminosae Basais da Amazonia e Caracterizacao dos Rizobios e Bacterias Associadas aos Nodulos.</title>
        <authorList>
            <person name="Jambeiro I.C.A."/>
            <person name="Lopes I.S."/>
            <person name="Aguiar E.R.G.R."/>
            <person name="Santos A.F.J."/>
            <person name="Dos Santos J.M.F."/>
            <person name="Gross E."/>
        </authorList>
    </citation>
    <scope>NUCLEOTIDE SEQUENCE [LARGE SCALE GENOMIC DNA]</scope>
    <source>
        <strain evidence="1 2">BRUESC1165</strain>
    </source>
</reference>
<organism evidence="1 2">
    <name type="scientific">Microvirga arabica</name>
    <dbReference type="NCBI Taxonomy" id="1128671"/>
    <lineage>
        <taxon>Bacteria</taxon>
        <taxon>Pseudomonadati</taxon>
        <taxon>Pseudomonadota</taxon>
        <taxon>Alphaproteobacteria</taxon>
        <taxon>Hyphomicrobiales</taxon>
        <taxon>Methylobacteriaceae</taxon>
        <taxon>Microvirga</taxon>
    </lineage>
</organism>
<gene>
    <name evidence="1" type="ORF">ACETIH_10205</name>
</gene>
<accession>A0ABV6Y744</accession>
<name>A0ABV6Y744_9HYPH</name>